<evidence type="ECO:0000313" key="2">
    <source>
        <dbReference type="EMBL" id="KAA8594335.1"/>
    </source>
</evidence>
<name>A0A5J5DLT8_9PERO</name>
<reference evidence="2 3" key="1">
    <citation type="submission" date="2019-08" db="EMBL/GenBank/DDBJ databases">
        <title>A chromosome-level genome assembly, high-density linkage maps, and genome scans reveal the genomic architecture of hybrid incompatibilities underlying speciation via character displacement in darters (Percidae: Etheostominae).</title>
        <authorList>
            <person name="Moran R.L."/>
            <person name="Catchen J.M."/>
            <person name="Fuller R.C."/>
        </authorList>
    </citation>
    <scope>NUCLEOTIDE SEQUENCE [LARGE SCALE GENOMIC DNA]</scope>
    <source>
        <strain evidence="2">EspeVRDwgs_2016</strain>
        <tissue evidence="2">Muscle</tissue>
    </source>
</reference>
<feature type="compositionally biased region" description="Polar residues" evidence="1">
    <location>
        <begin position="9"/>
        <end position="23"/>
    </location>
</feature>
<organism evidence="2 3">
    <name type="scientific">Etheostoma spectabile</name>
    <name type="common">orangethroat darter</name>
    <dbReference type="NCBI Taxonomy" id="54343"/>
    <lineage>
        <taxon>Eukaryota</taxon>
        <taxon>Metazoa</taxon>
        <taxon>Chordata</taxon>
        <taxon>Craniata</taxon>
        <taxon>Vertebrata</taxon>
        <taxon>Euteleostomi</taxon>
        <taxon>Actinopterygii</taxon>
        <taxon>Neopterygii</taxon>
        <taxon>Teleostei</taxon>
        <taxon>Neoteleostei</taxon>
        <taxon>Acanthomorphata</taxon>
        <taxon>Eupercaria</taxon>
        <taxon>Perciformes</taxon>
        <taxon>Percoidei</taxon>
        <taxon>Percidae</taxon>
        <taxon>Etheostomatinae</taxon>
        <taxon>Etheostoma</taxon>
    </lineage>
</organism>
<evidence type="ECO:0000313" key="3">
    <source>
        <dbReference type="Proteomes" id="UP000327493"/>
    </source>
</evidence>
<dbReference type="EMBL" id="VOFY01000003">
    <property type="protein sequence ID" value="KAA8594335.1"/>
    <property type="molecule type" value="Genomic_DNA"/>
</dbReference>
<sequence length="73" mass="8374">MESTDKRYSSTAPRNTKLPNQHRSGMCRMASCKKGAHVLRYPTRNKSNKMWQLRSTQKKACLEGNKTYLGVVL</sequence>
<feature type="region of interest" description="Disordered" evidence="1">
    <location>
        <begin position="1"/>
        <end position="24"/>
    </location>
</feature>
<accession>A0A5J5DLT8</accession>
<protein>
    <submittedName>
        <fullName evidence="2">Uncharacterized protein</fullName>
    </submittedName>
</protein>
<gene>
    <name evidence="2" type="ORF">FQN60_005169</name>
</gene>
<proteinExistence type="predicted"/>
<dbReference type="AlphaFoldDB" id="A0A5J5DLT8"/>
<evidence type="ECO:0000256" key="1">
    <source>
        <dbReference type="SAM" id="MobiDB-lite"/>
    </source>
</evidence>
<comment type="caution">
    <text evidence="2">The sequence shown here is derived from an EMBL/GenBank/DDBJ whole genome shotgun (WGS) entry which is preliminary data.</text>
</comment>
<keyword evidence="3" id="KW-1185">Reference proteome</keyword>
<dbReference type="Proteomes" id="UP000327493">
    <property type="component" value="Chromosome 3"/>
</dbReference>